<dbReference type="eggNOG" id="COG2267">
    <property type="taxonomic scope" value="Bacteria"/>
</dbReference>
<comment type="subcellular location">
    <subcellularLocation>
        <location evidence="2 11">Cytoplasm</location>
    </subcellularLocation>
</comment>
<accession>A0A1N6HMB3</accession>
<evidence type="ECO:0000256" key="8">
    <source>
        <dbReference type="ARBA" id="ARBA00022670"/>
    </source>
</evidence>
<dbReference type="InterPro" id="IPR029058">
    <property type="entry name" value="AB_hydrolase_fold"/>
</dbReference>
<evidence type="ECO:0000256" key="13">
    <source>
        <dbReference type="RuleBase" id="RU003421"/>
    </source>
</evidence>
<keyword evidence="16" id="KW-1185">Reference proteome</keyword>
<comment type="catalytic activity">
    <reaction evidence="1 11 13">
        <text>Release of N-terminal proline from a peptide.</text>
        <dbReference type="EC" id="3.4.11.5"/>
    </reaction>
</comment>
<dbReference type="NCBIfam" id="TIGR01249">
    <property type="entry name" value="pro_imino_pep_1"/>
    <property type="match status" value="1"/>
</dbReference>
<dbReference type="PANTHER" id="PTHR43722:SF1">
    <property type="entry name" value="PROLINE IMINOPEPTIDASE"/>
    <property type="match status" value="1"/>
</dbReference>
<organism evidence="15 16">
    <name type="scientific">Nitrosomonas cryotolerans ATCC 49181</name>
    <dbReference type="NCBI Taxonomy" id="1131553"/>
    <lineage>
        <taxon>Bacteria</taxon>
        <taxon>Pseudomonadati</taxon>
        <taxon>Pseudomonadota</taxon>
        <taxon>Betaproteobacteria</taxon>
        <taxon>Nitrosomonadales</taxon>
        <taxon>Nitrosomonadaceae</taxon>
        <taxon>Nitrosomonas</taxon>
    </lineage>
</organism>
<evidence type="ECO:0000256" key="12">
    <source>
        <dbReference type="PIRSR" id="PIRSR006431-1"/>
    </source>
</evidence>
<evidence type="ECO:0000256" key="11">
    <source>
        <dbReference type="PIRNR" id="PIRNR006431"/>
    </source>
</evidence>
<evidence type="ECO:0000313" key="15">
    <source>
        <dbReference type="EMBL" id="SIO20910.1"/>
    </source>
</evidence>
<dbReference type="RefSeq" id="WP_028462334.1">
    <property type="nucleotide sequence ID" value="NZ_FSRO01000001.1"/>
</dbReference>
<dbReference type="PIRSF" id="PIRSF006431">
    <property type="entry name" value="Pept_S33"/>
    <property type="match status" value="1"/>
</dbReference>
<keyword evidence="9 11" id="KW-0378">Hydrolase</keyword>
<sequence>MNNHFRTECFPAIEPYDSGMLSLDETHTMYWEQSGNAQGIPVVFLHGGPGAGASPSHRRFFDPDHYRIIIYDQRGAGRSTPLGEIHNNTTPHLINDLEVLRQYLNIEKWLVFGGSWGSTLALAYGETHPERCLGFILRGIFLCRKREIDWFLYGLRHFFPEAWREFVAPLSATEQEQLLYAYYQRLMHPDPAVHMPAARAWSRYEGACSTLLPNPEIMQHFSDDTVALGLARMEAHYFSHNIFLPENYLLEQVQTLHEIPATIVQGRYDAVCPIISADDLHQAWPQAEYIIVDQAGHSAWEPGIQAELIRATEKFKTRLSI</sequence>
<protein>
    <recommendedName>
        <fullName evidence="5 11">Proline iminopeptidase</fullName>
        <shortName evidence="11">PIP</shortName>
        <ecNumber evidence="4 11">3.4.11.5</ecNumber>
    </recommendedName>
    <alternativeName>
        <fullName evidence="10 11">Prolyl aminopeptidase</fullName>
    </alternativeName>
</protein>
<proteinExistence type="inferred from homology"/>
<feature type="active site" description="Proton donor" evidence="12">
    <location>
        <position position="297"/>
    </location>
</feature>
<evidence type="ECO:0000256" key="10">
    <source>
        <dbReference type="ARBA" id="ARBA00029605"/>
    </source>
</evidence>
<dbReference type="GO" id="GO:0005737">
    <property type="term" value="C:cytoplasm"/>
    <property type="evidence" value="ECO:0007669"/>
    <property type="project" value="UniProtKB-SubCell"/>
</dbReference>
<dbReference type="EMBL" id="FSRO01000001">
    <property type="protein sequence ID" value="SIO20910.1"/>
    <property type="molecule type" value="Genomic_DNA"/>
</dbReference>
<dbReference type="Pfam" id="PF00561">
    <property type="entry name" value="Abhydrolase_1"/>
    <property type="match status" value="1"/>
</dbReference>
<dbReference type="InterPro" id="IPR000073">
    <property type="entry name" value="AB_hydrolase_1"/>
</dbReference>
<dbReference type="STRING" id="44575.SAMN05216419_10528"/>
<feature type="active site" description="Nucleophile" evidence="12">
    <location>
        <position position="115"/>
    </location>
</feature>
<dbReference type="PANTHER" id="PTHR43722">
    <property type="entry name" value="PROLINE IMINOPEPTIDASE"/>
    <property type="match status" value="1"/>
</dbReference>
<feature type="active site" evidence="12">
    <location>
        <position position="269"/>
    </location>
</feature>
<evidence type="ECO:0000256" key="5">
    <source>
        <dbReference type="ARBA" id="ARBA00021843"/>
    </source>
</evidence>
<dbReference type="PRINTS" id="PR00793">
    <property type="entry name" value="PROAMNOPTASE"/>
</dbReference>
<dbReference type="GO" id="GO:0004177">
    <property type="term" value="F:aminopeptidase activity"/>
    <property type="evidence" value="ECO:0007669"/>
    <property type="project" value="UniProtKB-UniRule"/>
</dbReference>
<dbReference type="SUPFAM" id="SSF53474">
    <property type="entry name" value="alpha/beta-Hydrolases"/>
    <property type="match status" value="1"/>
</dbReference>
<dbReference type="GO" id="GO:0006508">
    <property type="term" value="P:proteolysis"/>
    <property type="evidence" value="ECO:0007669"/>
    <property type="project" value="UniProtKB-KW"/>
</dbReference>
<keyword evidence="6 11" id="KW-0031">Aminopeptidase</keyword>
<dbReference type="InterPro" id="IPR002410">
    <property type="entry name" value="Peptidase_S33"/>
</dbReference>
<evidence type="ECO:0000256" key="6">
    <source>
        <dbReference type="ARBA" id="ARBA00022438"/>
    </source>
</evidence>
<gene>
    <name evidence="15" type="ORF">SAMN02743940_1259</name>
</gene>
<evidence type="ECO:0000256" key="2">
    <source>
        <dbReference type="ARBA" id="ARBA00004496"/>
    </source>
</evidence>
<evidence type="ECO:0000256" key="4">
    <source>
        <dbReference type="ARBA" id="ARBA00012568"/>
    </source>
</evidence>
<keyword evidence="7 11" id="KW-0963">Cytoplasm</keyword>
<evidence type="ECO:0000313" key="16">
    <source>
        <dbReference type="Proteomes" id="UP000185062"/>
    </source>
</evidence>
<evidence type="ECO:0000259" key="14">
    <source>
        <dbReference type="Pfam" id="PF00561"/>
    </source>
</evidence>
<dbReference type="Gene3D" id="3.40.50.1820">
    <property type="entry name" value="alpha/beta hydrolase"/>
    <property type="match status" value="1"/>
</dbReference>
<comment type="similarity">
    <text evidence="3 11 13">Belongs to the peptidase S33 family.</text>
</comment>
<dbReference type="EC" id="3.4.11.5" evidence="4 11"/>
<evidence type="ECO:0000256" key="7">
    <source>
        <dbReference type="ARBA" id="ARBA00022490"/>
    </source>
</evidence>
<evidence type="ECO:0000256" key="9">
    <source>
        <dbReference type="ARBA" id="ARBA00022801"/>
    </source>
</evidence>
<name>A0A1N6HMB3_9PROT</name>
<evidence type="ECO:0000256" key="3">
    <source>
        <dbReference type="ARBA" id="ARBA00010088"/>
    </source>
</evidence>
<evidence type="ECO:0000256" key="1">
    <source>
        <dbReference type="ARBA" id="ARBA00001585"/>
    </source>
</evidence>
<dbReference type="Proteomes" id="UP000185062">
    <property type="component" value="Unassembled WGS sequence"/>
</dbReference>
<dbReference type="InterPro" id="IPR005944">
    <property type="entry name" value="Pro_iminopeptidase"/>
</dbReference>
<feature type="domain" description="AB hydrolase-1" evidence="14">
    <location>
        <begin position="41"/>
        <end position="299"/>
    </location>
</feature>
<dbReference type="AlphaFoldDB" id="A0A1N6HMB3"/>
<keyword evidence="8 11" id="KW-0645">Protease</keyword>
<reference evidence="15 16" key="1">
    <citation type="submission" date="2016-12" db="EMBL/GenBank/DDBJ databases">
        <authorList>
            <person name="Song W.-J."/>
            <person name="Kurnit D.M."/>
        </authorList>
    </citation>
    <scope>NUCLEOTIDE SEQUENCE [LARGE SCALE GENOMIC DNA]</scope>
    <source>
        <strain evidence="15 16">ATCC 49181</strain>
    </source>
</reference>